<evidence type="ECO:0000313" key="3">
    <source>
        <dbReference type="EMBL" id="VFJ53496.1"/>
    </source>
</evidence>
<evidence type="ECO:0000313" key="4">
    <source>
        <dbReference type="EMBL" id="VFK06337.1"/>
    </source>
</evidence>
<evidence type="ECO:0000256" key="1">
    <source>
        <dbReference type="SAM" id="Phobius"/>
    </source>
</evidence>
<dbReference type="EMBL" id="CAADEZ010000115">
    <property type="protein sequence ID" value="VFJ53496.1"/>
    <property type="molecule type" value="Genomic_DNA"/>
</dbReference>
<keyword evidence="1" id="KW-0812">Transmembrane</keyword>
<feature type="transmembrane region" description="Helical" evidence="1">
    <location>
        <begin position="12"/>
        <end position="33"/>
    </location>
</feature>
<dbReference type="EMBL" id="CAADFA010000014">
    <property type="protein sequence ID" value="VFJ44630.1"/>
    <property type="molecule type" value="Genomic_DNA"/>
</dbReference>
<protein>
    <submittedName>
        <fullName evidence="2">Uncharacterized protein</fullName>
    </submittedName>
</protein>
<sequence length="156" mass="17455">MQNRTRIPSVTFLALTDAVTGMIGVLLVVLVLAHPPEEEVYRRQQADVRIACEPVATFPGDKAERIVIRLLESGERLLLDAFLRQRHADRQMSVRLAVRLAAARGMGNQQELACLERLRAQVSRINGTYGQNRSVIHYPYVFLSTYRPTAVGGESP</sequence>
<dbReference type="AlphaFoldDB" id="A0A450RZ93"/>
<proteinExistence type="predicted"/>
<reference evidence="2" key="1">
    <citation type="submission" date="2019-02" db="EMBL/GenBank/DDBJ databases">
        <authorList>
            <person name="Gruber-Vodicka R. H."/>
            <person name="Seah K. B. B."/>
        </authorList>
    </citation>
    <scope>NUCLEOTIDE SEQUENCE</scope>
    <source>
        <strain evidence="3">BECK_BZ163</strain>
        <strain evidence="4">BECK_BZ164</strain>
        <strain evidence="2">BECK_BZ165</strain>
    </source>
</reference>
<dbReference type="EMBL" id="CAADFL010000014">
    <property type="protein sequence ID" value="VFK06337.1"/>
    <property type="molecule type" value="Genomic_DNA"/>
</dbReference>
<accession>A0A450RZ93</accession>
<gene>
    <name evidence="3" type="ORF">BECKFM1743A_GA0114220_101156</name>
    <name evidence="4" type="ORF">BECKFM1743B_GA0114221_1001412</name>
    <name evidence="2" type="ORF">BECKFM1743C_GA0114222_100146</name>
</gene>
<name>A0A450RZ93_9GAMM</name>
<evidence type="ECO:0000313" key="2">
    <source>
        <dbReference type="EMBL" id="VFJ44630.1"/>
    </source>
</evidence>
<keyword evidence="1" id="KW-1133">Transmembrane helix</keyword>
<keyword evidence="1" id="KW-0472">Membrane</keyword>
<organism evidence="2">
    <name type="scientific">Candidatus Kentrum sp. FM</name>
    <dbReference type="NCBI Taxonomy" id="2126340"/>
    <lineage>
        <taxon>Bacteria</taxon>
        <taxon>Pseudomonadati</taxon>
        <taxon>Pseudomonadota</taxon>
        <taxon>Gammaproteobacteria</taxon>
        <taxon>Candidatus Kentrum</taxon>
    </lineage>
</organism>